<evidence type="ECO:0000256" key="5">
    <source>
        <dbReference type="ARBA" id="ARBA00022692"/>
    </source>
</evidence>
<dbReference type="OrthoDB" id="5614232at2"/>
<sequence length="334" mass="37624">MWEVGQDLLVFVLKAAIIVFAVMLIVGVVAQAAQRQKSRKGELVVDRLSDDLRDGVHRLKLDLLDKKHRKKAQKELKKKQKTEKKAEARKRLFVIDFKGSMDAHEVDSLRREVNAVVAVAEPGEQVLVRLESPGGVVHGYGLGASQLKRLRDAQLELIVSVDKVAASGGYMMAAVANHIQAAPFAIIGSIGVLAQIPNFHRWLKKHDVDFEQVTAGEYKRTLTMFGENTEEGRRKFKQDMENIHEQFKAHIKQFRPDLDLDKVATGEYWTAQEALQYGLVDSLTTSDAWLLERRDSHDMFLVRYVVKKNIGERVGRNVSAALATVKNFLGRTES</sequence>
<dbReference type="Proteomes" id="UP000182598">
    <property type="component" value="Unassembled WGS sequence"/>
</dbReference>
<dbReference type="NCBIfam" id="NF008745">
    <property type="entry name" value="PRK11778.1"/>
    <property type="match status" value="1"/>
</dbReference>
<dbReference type="Gene3D" id="6.20.330.10">
    <property type="match status" value="1"/>
</dbReference>
<dbReference type="EMBL" id="CYHB01000001">
    <property type="protein sequence ID" value="CUA83629.1"/>
    <property type="molecule type" value="Genomic_DNA"/>
</dbReference>
<dbReference type="InterPro" id="IPR013703">
    <property type="entry name" value="Peptidase_S49_N_proteobac"/>
</dbReference>
<evidence type="ECO:0000256" key="9">
    <source>
        <dbReference type="ARBA" id="ARBA00023136"/>
    </source>
</evidence>
<accession>A0A0K6GYE3</accession>
<dbReference type="CDD" id="cd07023">
    <property type="entry name" value="S49_Sppa_N_C"/>
    <property type="match status" value="1"/>
</dbReference>
<dbReference type="PANTHER" id="PTHR42987:SF4">
    <property type="entry name" value="PROTEASE SOHB-RELATED"/>
    <property type="match status" value="1"/>
</dbReference>
<evidence type="ECO:0000256" key="2">
    <source>
        <dbReference type="ARBA" id="ARBA00008683"/>
    </source>
</evidence>
<dbReference type="SUPFAM" id="SSF52096">
    <property type="entry name" value="ClpP/crotonase"/>
    <property type="match status" value="1"/>
</dbReference>
<dbReference type="PANTHER" id="PTHR42987">
    <property type="entry name" value="PEPTIDASE S49"/>
    <property type="match status" value="1"/>
</dbReference>
<evidence type="ECO:0000256" key="4">
    <source>
        <dbReference type="ARBA" id="ARBA00022670"/>
    </source>
</evidence>
<comment type="subcellular location">
    <subcellularLocation>
        <location evidence="1">Cell membrane</location>
    </subcellularLocation>
</comment>
<reference evidence="14" key="1">
    <citation type="submission" date="2015-08" db="EMBL/GenBank/DDBJ databases">
        <authorList>
            <person name="Varghese N."/>
        </authorList>
    </citation>
    <scope>NUCLEOTIDE SEQUENCE [LARGE SCALE GENOMIC DNA]</scope>
    <source>
        <strain evidence="14">DSM 27808</strain>
    </source>
</reference>
<dbReference type="InterPro" id="IPR047272">
    <property type="entry name" value="S49_SppA_C"/>
</dbReference>
<evidence type="ECO:0000256" key="1">
    <source>
        <dbReference type="ARBA" id="ARBA00004236"/>
    </source>
</evidence>
<dbReference type="AlphaFoldDB" id="A0A0K6GYE3"/>
<evidence type="ECO:0000313" key="14">
    <source>
        <dbReference type="Proteomes" id="UP000182598"/>
    </source>
</evidence>
<organism evidence="13 14">
    <name type="scientific">Pseudidiomarina woesei</name>
    <dbReference type="NCBI Taxonomy" id="1381080"/>
    <lineage>
        <taxon>Bacteria</taxon>
        <taxon>Pseudomonadati</taxon>
        <taxon>Pseudomonadota</taxon>
        <taxon>Gammaproteobacteria</taxon>
        <taxon>Alteromonadales</taxon>
        <taxon>Idiomarinaceae</taxon>
        <taxon>Pseudidiomarina</taxon>
    </lineage>
</organism>
<dbReference type="GO" id="GO:0004252">
    <property type="term" value="F:serine-type endopeptidase activity"/>
    <property type="evidence" value="ECO:0007669"/>
    <property type="project" value="InterPro"/>
</dbReference>
<evidence type="ECO:0000259" key="12">
    <source>
        <dbReference type="Pfam" id="PF08496"/>
    </source>
</evidence>
<feature type="domain" description="Peptidase S49 N-terminal proteobacteria" evidence="12">
    <location>
        <begin position="7"/>
        <end position="147"/>
    </location>
</feature>
<dbReference type="Pfam" id="PF01343">
    <property type="entry name" value="Peptidase_S49"/>
    <property type="match status" value="1"/>
</dbReference>
<keyword evidence="14" id="KW-1185">Reference proteome</keyword>
<feature type="transmembrane region" description="Helical" evidence="10">
    <location>
        <begin position="12"/>
        <end position="30"/>
    </location>
</feature>
<evidence type="ECO:0000256" key="6">
    <source>
        <dbReference type="ARBA" id="ARBA00022801"/>
    </source>
</evidence>
<evidence type="ECO:0000256" key="10">
    <source>
        <dbReference type="SAM" id="Phobius"/>
    </source>
</evidence>
<keyword evidence="8 10" id="KW-1133">Transmembrane helix</keyword>
<keyword evidence="9 10" id="KW-0472">Membrane</keyword>
<dbReference type="Pfam" id="PF08496">
    <property type="entry name" value="Peptidase_S49_N"/>
    <property type="match status" value="1"/>
</dbReference>
<name>A0A0K6GYE3_9GAMM</name>
<dbReference type="InterPro" id="IPR029045">
    <property type="entry name" value="ClpP/crotonase-like_dom_sf"/>
</dbReference>
<protein>
    <submittedName>
        <fullName evidence="13">Periplasmic serine protease, ClpP class</fullName>
    </submittedName>
</protein>
<keyword evidence="4 13" id="KW-0645">Protease</keyword>
<proteinExistence type="inferred from homology"/>
<keyword evidence="7" id="KW-0720">Serine protease</keyword>
<dbReference type="GO" id="GO:0005886">
    <property type="term" value="C:plasma membrane"/>
    <property type="evidence" value="ECO:0007669"/>
    <property type="project" value="UniProtKB-SubCell"/>
</dbReference>
<keyword evidence="6" id="KW-0378">Hydrolase</keyword>
<comment type="similarity">
    <text evidence="2">Belongs to the peptidase S49 family.</text>
</comment>
<evidence type="ECO:0000256" key="7">
    <source>
        <dbReference type="ARBA" id="ARBA00022825"/>
    </source>
</evidence>
<dbReference type="Gene3D" id="3.90.226.10">
    <property type="entry name" value="2-enoyl-CoA Hydratase, Chain A, domain 1"/>
    <property type="match status" value="1"/>
</dbReference>
<dbReference type="InterPro" id="IPR002142">
    <property type="entry name" value="Peptidase_S49"/>
</dbReference>
<gene>
    <name evidence="13" type="ORF">Ga0061064_0706</name>
</gene>
<evidence type="ECO:0000256" key="3">
    <source>
        <dbReference type="ARBA" id="ARBA00022475"/>
    </source>
</evidence>
<dbReference type="RefSeq" id="WP_055438363.1">
    <property type="nucleotide sequence ID" value="NZ_CYHB01000001.1"/>
</dbReference>
<evidence type="ECO:0000313" key="13">
    <source>
        <dbReference type="EMBL" id="CUA83629.1"/>
    </source>
</evidence>
<evidence type="ECO:0000259" key="11">
    <source>
        <dbReference type="Pfam" id="PF01343"/>
    </source>
</evidence>
<dbReference type="GO" id="GO:0006508">
    <property type="term" value="P:proteolysis"/>
    <property type="evidence" value="ECO:0007669"/>
    <property type="project" value="UniProtKB-KW"/>
</dbReference>
<evidence type="ECO:0000256" key="8">
    <source>
        <dbReference type="ARBA" id="ARBA00022989"/>
    </source>
</evidence>
<keyword evidence="3" id="KW-1003">Cell membrane</keyword>
<keyword evidence="5 10" id="KW-0812">Transmembrane</keyword>
<feature type="domain" description="Peptidase S49" evidence="11">
    <location>
        <begin position="151"/>
        <end position="291"/>
    </location>
</feature>